<accession>A0A1I7CMZ3</accession>
<dbReference type="InterPro" id="IPR036922">
    <property type="entry name" value="Rieske_2Fe-2S_sf"/>
</dbReference>
<keyword evidence="1" id="KW-0001">2Fe-2S</keyword>
<evidence type="ECO:0000256" key="1">
    <source>
        <dbReference type="ARBA" id="ARBA00022714"/>
    </source>
</evidence>
<name>A0A1I7CMZ3_9GAMM</name>
<feature type="compositionally biased region" description="Low complexity" evidence="5">
    <location>
        <begin position="1"/>
        <end position="19"/>
    </location>
</feature>
<dbReference type="CDD" id="cd03467">
    <property type="entry name" value="Rieske"/>
    <property type="match status" value="1"/>
</dbReference>
<gene>
    <name evidence="7" type="ORF">SAMN04487956_1522</name>
</gene>
<dbReference type="EMBL" id="FPAQ01000052">
    <property type="protein sequence ID" value="SFU00773.1"/>
    <property type="molecule type" value="Genomic_DNA"/>
</dbReference>
<proteinExistence type="predicted"/>
<keyword evidence="3" id="KW-0408">Iron</keyword>
<evidence type="ECO:0000313" key="8">
    <source>
        <dbReference type="Proteomes" id="UP000199594"/>
    </source>
</evidence>
<reference evidence="7 8" key="1">
    <citation type="submission" date="2016-10" db="EMBL/GenBank/DDBJ databases">
        <authorList>
            <person name="de Groot N.N."/>
        </authorList>
    </citation>
    <scope>NUCLEOTIDE SEQUENCE [LARGE SCALE GENOMIC DNA]</scope>
    <source>
        <strain evidence="7 8">CGMCC 1.6493</strain>
    </source>
</reference>
<sequence length="122" mass="12760">MSASTQDAAEPATTAPPIAHVADLAESGSLGVRLPDGRDALLVRVHGRVSAFENRCPHQGVPLEAEPNRFLEAGGELIQCAMHGALFLPEGGECVFGPCQGEHLCQIPVSVDDDGRIHLAGE</sequence>
<dbReference type="PROSITE" id="PS51296">
    <property type="entry name" value="RIESKE"/>
    <property type="match status" value="1"/>
</dbReference>
<evidence type="ECO:0000256" key="4">
    <source>
        <dbReference type="ARBA" id="ARBA00023014"/>
    </source>
</evidence>
<dbReference type="Pfam" id="PF00355">
    <property type="entry name" value="Rieske"/>
    <property type="match status" value="1"/>
</dbReference>
<dbReference type="GO" id="GO:0051537">
    <property type="term" value="F:2 iron, 2 sulfur cluster binding"/>
    <property type="evidence" value="ECO:0007669"/>
    <property type="project" value="UniProtKB-KW"/>
</dbReference>
<evidence type="ECO:0000256" key="2">
    <source>
        <dbReference type="ARBA" id="ARBA00022723"/>
    </source>
</evidence>
<evidence type="ECO:0000259" key="6">
    <source>
        <dbReference type="PROSITE" id="PS51296"/>
    </source>
</evidence>
<dbReference type="Gene3D" id="2.102.10.10">
    <property type="entry name" value="Rieske [2Fe-2S] iron-sulphur domain"/>
    <property type="match status" value="1"/>
</dbReference>
<dbReference type="OrthoDB" id="9794779at2"/>
<evidence type="ECO:0000256" key="3">
    <source>
        <dbReference type="ARBA" id="ARBA00023004"/>
    </source>
</evidence>
<dbReference type="PANTHER" id="PTHR40261:SF1">
    <property type="entry name" value="RIESKE DOMAIN-CONTAINING PROTEIN"/>
    <property type="match status" value="1"/>
</dbReference>
<feature type="domain" description="Rieske" evidence="6">
    <location>
        <begin position="16"/>
        <end position="118"/>
    </location>
</feature>
<keyword evidence="7" id="KW-0560">Oxidoreductase</keyword>
<feature type="region of interest" description="Disordered" evidence="5">
    <location>
        <begin position="1"/>
        <end position="20"/>
    </location>
</feature>
<keyword evidence="2" id="KW-0479">Metal-binding</keyword>
<dbReference type="GO" id="GO:0051213">
    <property type="term" value="F:dioxygenase activity"/>
    <property type="evidence" value="ECO:0007669"/>
    <property type="project" value="UniProtKB-KW"/>
</dbReference>
<dbReference type="GO" id="GO:0046872">
    <property type="term" value="F:metal ion binding"/>
    <property type="evidence" value="ECO:0007669"/>
    <property type="project" value="UniProtKB-KW"/>
</dbReference>
<dbReference type="SUPFAM" id="SSF50022">
    <property type="entry name" value="ISP domain"/>
    <property type="match status" value="1"/>
</dbReference>
<dbReference type="Proteomes" id="UP000199594">
    <property type="component" value="Unassembled WGS sequence"/>
</dbReference>
<dbReference type="PANTHER" id="PTHR40261">
    <property type="match status" value="1"/>
</dbReference>
<evidence type="ECO:0000313" key="7">
    <source>
        <dbReference type="EMBL" id="SFU00773.1"/>
    </source>
</evidence>
<dbReference type="RefSeq" id="WP_089852057.1">
    <property type="nucleotide sequence ID" value="NZ_FPAQ01000052.1"/>
</dbReference>
<protein>
    <submittedName>
        <fullName evidence="7">Ferredoxin subunit of nitrite reductase or a ring-hydroxylating dioxygenase</fullName>
    </submittedName>
</protein>
<keyword evidence="7" id="KW-0223">Dioxygenase</keyword>
<dbReference type="AlphaFoldDB" id="A0A1I7CMZ3"/>
<dbReference type="InterPro" id="IPR017941">
    <property type="entry name" value="Rieske_2Fe-2S"/>
</dbReference>
<organism evidence="7 8">
    <name type="scientific">Halomonas saccharevitans</name>
    <dbReference type="NCBI Taxonomy" id="416872"/>
    <lineage>
        <taxon>Bacteria</taxon>
        <taxon>Pseudomonadati</taxon>
        <taxon>Pseudomonadota</taxon>
        <taxon>Gammaproteobacteria</taxon>
        <taxon>Oceanospirillales</taxon>
        <taxon>Halomonadaceae</taxon>
        <taxon>Halomonas</taxon>
    </lineage>
</organism>
<keyword evidence="4" id="KW-0411">Iron-sulfur</keyword>
<evidence type="ECO:0000256" key="5">
    <source>
        <dbReference type="SAM" id="MobiDB-lite"/>
    </source>
</evidence>